<proteinExistence type="predicted"/>
<organism evidence="1 2">
    <name type="scientific">Diphasiastrum complanatum</name>
    <name type="common">Issler's clubmoss</name>
    <name type="synonym">Lycopodium complanatum</name>
    <dbReference type="NCBI Taxonomy" id="34168"/>
    <lineage>
        <taxon>Eukaryota</taxon>
        <taxon>Viridiplantae</taxon>
        <taxon>Streptophyta</taxon>
        <taxon>Embryophyta</taxon>
        <taxon>Tracheophyta</taxon>
        <taxon>Lycopodiopsida</taxon>
        <taxon>Lycopodiales</taxon>
        <taxon>Lycopodiaceae</taxon>
        <taxon>Lycopodioideae</taxon>
        <taxon>Diphasiastrum</taxon>
    </lineage>
</organism>
<accession>A0ACC2B6H8</accession>
<evidence type="ECO:0000313" key="2">
    <source>
        <dbReference type="Proteomes" id="UP001162992"/>
    </source>
</evidence>
<dbReference type="Proteomes" id="UP001162992">
    <property type="component" value="Chromosome 17"/>
</dbReference>
<dbReference type="EMBL" id="CM055108">
    <property type="protein sequence ID" value="KAJ7525381.1"/>
    <property type="molecule type" value="Genomic_DNA"/>
</dbReference>
<name>A0ACC2B6H8_DIPCM</name>
<protein>
    <submittedName>
        <fullName evidence="1">Uncharacterized protein</fullName>
    </submittedName>
</protein>
<sequence>MEDPIERLASVEPWDLCSEAKVEKCRATRDLRSCGRIVQHLLVSCGHACLCAECSQRCDLCPICRVPITRHGSAIRLRLYDQCVEAGLLPSTQDEESRERDKEGNLWSLDVWRLHSLFDVALDNNLVSLICHYVSDVSMDEGAVSSDAVISMLLDGAVVKDWCKRTFLGLVQSLRDIYNLGLKQMCTKIDLFPKFSTKLKHVIYVLETLEAPLNPLSAALVEIQQLLEGIRRVYQHLEVMTWCIRHRFLENVECQHASIGHWRTAFKERKLAANDRAWPDYVGHTGKLGPKPQSSLFIEDAVSNLGLGNEDEEEPGKEFNESGWLKQGNATSPASFRPRREVPAVAANGPTNLYPPENIRAAVDLLFLEVDSELVLAKKSIFLYYLFDCHWSLSDEKWRAIVDDYAATFSISRHSLLESFIFYLLDDDSQQALEEACDLLPEIVSPSIHPKVARVLLERQRPDAALAVLRSSGRDSCLGLPNTGLNDDVATGSLSEAVTAVRVLLECGLLTEAYLYQRAHCRGVKAEEQRYHANKSNKQEGDHVIRYYSQEMDVLVGEICWLCIRRNLVDKMLELPWQADEEKTVSNCLFERAVQDPSSAAGSLLVVFFIQRCRYMEAYSEHQRICNLENQYSLLSNDKEKVLLLRDIREQRSRIIGNCIELLPEVQRQQLDKEILSRSLSMAASKTEAGSFAEHMEVRQPDPEIHNAMNTMLLSPLLSAKPPASIKIQAANVSHKKKENLTANSPSRWGDFRQPSILHGRPFRSHGAK</sequence>
<evidence type="ECO:0000313" key="1">
    <source>
        <dbReference type="EMBL" id="KAJ7525381.1"/>
    </source>
</evidence>
<gene>
    <name evidence="1" type="ORF">O6H91_17G047900</name>
</gene>
<reference evidence="2" key="1">
    <citation type="journal article" date="2024" name="Proc. Natl. Acad. Sci. U.S.A.">
        <title>Extraordinary preservation of gene collinearity over three hundred million years revealed in homosporous lycophytes.</title>
        <authorList>
            <person name="Li C."/>
            <person name="Wickell D."/>
            <person name="Kuo L.Y."/>
            <person name="Chen X."/>
            <person name="Nie B."/>
            <person name="Liao X."/>
            <person name="Peng D."/>
            <person name="Ji J."/>
            <person name="Jenkins J."/>
            <person name="Williams M."/>
            <person name="Shu S."/>
            <person name="Plott C."/>
            <person name="Barry K."/>
            <person name="Rajasekar S."/>
            <person name="Grimwood J."/>
            <person name="Han X."/>
            <person name="Sun S."/>
            <person name="Hou Z."/>
            <person name="He W."/>
            <person name="Dai G."/>
            <person name="Sun C."/>
            <person name="Schmutz J."/>
            <person name="Leebens-Mack J.H."/>
            <person name="Li F.W."/>
            <person name="Wang L."/>
        </authorList>
    </citation>
    <scope>NUCLEOTIDE SEQUENCE [LARGE SCALE GENOMIC DNA]</scope>
    <source>
        <strain evidence="2">cv. PW_Plant_1</strain>
    </source>
</reference>
<comment type="caution">
    <text evidence="1">The sequence shown here is derived from an EMBL/GenBank/DDBJ whole genome shotgun (WGS) entry which is preliminary data.</text>
</comment>
<keyword evidence="2" id="KW-1185">Reference proteome</keyword>